<dbReference type="Proteomes" id="UP000433309">
    <property type="component" value="Unassembled WGS sequence"/>
</dbReference>
<organism evidence="3 4">
    <name type="scientific">Duganella guangzhouensis</name>
    <dbReference type="NCBI Taxonomy" id="2666084"/>
    <lineage>
        <taxon>Bacteria</taxon>
        <taxon>Pseudomonadati</taxon>
        <taxon>Pseudomonadota</taxon>
        <taxon>Betaproteobacteria</taxon>
        <taxon>Burkholderiales</taxon>
        <taxon>Oxalobacteraceae</taxon>
        <taxon>Telluria group</taxon>
        <taxon>Duganella</taxon>
    </lineage>
</organism>
<dbReference type="AlphaFoldDB" id="A0A6I2L8C2"/>
<dbReference type="Pfam" id="PF01734">
    <property type="entry name" value="Patatin"/>
    <property type="match status" value="1"/>
</dbReference>
<dbReference type="GO" id="GO:0006629">
    <property type="term" value="P:lipid metabolic process"/>
    <property type="evidence" value="ECO:0007669"/>
    <property type="project" value="UniProtKB-KW"/>
</dbReference>
<accession>A0A6I2L8C2</accession>
<evidence type="ECO:0000259" key="2">
    <source>
        <dbReference type="Pfam" id="PF01734"/>
    </source>
</evidence>
<feature type="domain" description="PNPLA" evidence="2">
    <location>
        <begin position="18"/>
        <end position="239"/>
    </location>
</feature>
<gene>
    <name evidence="3" type="ORF">GJ699_21245</name>
</gene>
<dbReference type="InterPro" id="IPR002641">
    <property type="entry name" value="PNPLA_dom"/>
</dbReference>
<sequence>MRNVLKGFMKDLDNGISIALSGGGVRAMAFHTGVLRYLAEKRCLENISEISSVSGGSLLIGLIFSKSKMSWPTSVEYLDNTRNLIKGELTRKNIQGTAILYAIYPWNWKFILSRANIVAKVIRNKWGVHGTLGSIPKIPSWSINCTTAETGRRFRFRDGGFGDYETGYANANDFSLAAAMSVSAAFPVGIGPYSLNVSKFKWLKRNYWNSKEESAVQLPYKRLHLYDGGVYDNLGLESFFDIGTGMAKKGKNIIVSDAGSPFSRRFDLSPLNPLRISHLMSVMMDQNRSLRVRNFVEAVKRSNVGAYIGISRSKNIDEAIAQMKGGQTENSSWLEKSEVDYVCTFSTSLGKLSEADFDKIERHGYETAKITNIAFPYLKKEN</sequence>
<dbReference type="InterPro" id="IPR016035">
    <property type="entry name" value="Acyl_Trfase/lysoPLipase"/>
</dbReference>
<evidence type="ECO:0000313" key="4">
    <source>
        <dbReference type="Proteomes" id="UP000433309"/>
    </source>
</evidence>
<dbReference type="SUPFAM" id="SSF52151">
    <property type="entry name" value="FabD/lysophospholipase-like"/>
    <property type="match status" value="1"/>
</dbReference>
<proteinExistence type="predicted"/>
<dbReference type="Gene3D" id="3.40.1090.10">
    <property type="entry name" value="Cytosolic phospholipase A2 catalytic domain"/>
    <property type="match status" value="2"/>
</dbReference>
<reference evidence="3 4" key="1">
    <citation type="submission" date="2019-11" db="EMBL/GenBank/DDBJ databases">
        <title>Novel species isolated from a subtropical stream in China.</title>
        <authorList>
            <person name="Lu H."/>
        </authorList>
    </citation>
    <scope>NUCLEOTIDE SEQUENCE [LARGE SCALE GENOMIC DNA]</scope>
    <source>
        <strain evidence="3 4">FT80W</strain>
    </source>
</reference>
<keyword evidence="1" id="KW-0443">Lipid metabolism</keyword>
<name>A0A6I2L8C2_9BURK</name>
<protein>
    <submittedName>
        <fullName evidence="3">Patatin-like phospholipase family protein</fullName>
    </submittedName>
</protein>
<evidence type="ECO:0000313" key="3">
    <source>
        <dbReference type="EMBL" id="MRW92529.1"/>
    </source>
</evidence>
<evidence type="ECO:0000256" key="1">
    <source>
        <dbReference type="ARBA" id="ARBA00023098"/>
    </source>
</evidence>
<keyword evidence="4" id="KW-1185">Reference proteome</keyword>
<dbReference type="EMBL" id="WKJK01000011">
    <property type="protein sequence ID" value="MRW92529.1"/>
    <property type="molecule type" value="Genomic_DNA"/>
</dbReference>
<comment type="caution">
    <text evidence="3">The sequence shown here is derived from an EMBL/GenBank/DDBJ whole genome shotgun (WGS) entry which is preliminary data.</text>
</comment>